<dbReference type="GO" id="GO:0003723">
    <property type="term" value="F:RNA binding"/>
    <property type="evidence" value="ECO:0007669"/>
    <property type="project" value="InterPro"/>
</dbReference>
<dbReference type="KEGG" id="vg:6803899"/>
<dbReference type="Gene3D" id="2.30.30.100">
    <property type="match status" value="1"/>
</dbReference>
<proteinExistence type="predicted"/>
<dbReference type="GO" id="GO:0006355">
    <property type="term" value="P:regulation of DNA-templated transcription"/>
    <property type="evidence" value="ECO:0007669"/>
    <property type="project" value="InterPro"/>
</dbReference>
<evidence type="ECO:0000313" key="1">
    <source>
        <dbReference type="EMBL" id="ACH42335.1"/>
    </source>
</evidence>
<accession>B5LPT9</accession>
<dbReference type="RefSeq" id="YP_002154403.1">
    <property type="nucleotide sequence ID" value="NC_011167.1"/>
</dbReference>
<dbReference type="InterPro" id="IPR005001">
    <property type="entry name" value="Hfq"/>
</dbReference>
<sequence length="90" mass="10637">MKYMHMFFDSILMYLEHYEMPCTFVLSNGKPLKGKVVGRDKYMIYVETEEKQHFLFKSNVMDVIPNEKIDLKTAKESVKNHLSKKTRSGI</sequence>
<keyword evidence="2" id="KW-1185">Reference proteome</keyword>
<evidence type="ECO:0000313" key="2">
    <source>
        <dbReference type="Proteomes" id="UP000002340"/>
    </source>
</evidence>
<name>B5LPT9_9CAUD</name>
<dbReference type="Proteomes" id="UP000002340">
    <property type="component" value="Segment"/>
</dbReference>
<organism evidence="1 2">
    <name type="scientific">Bacillus phage IEBH</name>
    <dbReference type="NCBI Taxonomy" id="2884422"/>
    <lineage>
        <taxon>Viruses</taxon>
        <taxon>Duplodnaviria</taxon>
        <taxon>Heunggongvirae</taxon>
        <taxon>Uroviricota</taxon>
        <taxon>Caudoviricetes</taxon>
        <taxon>Cecivirus</taxon>
        <taxon>Cecivirus IEBH</taxon>
    </lineage>
</organism>
<evidence type="ECO:0008006" key="3">
    <source>
        <dbReference type="Google" id="ProtNLM"/>
    </source>
</evidence>
<reference evidence="1 2" key="1">
    <citation type="submission" date="2008-07" db="EMBL/GenBank/DDBJ databases">
        <title>Siphoviridae phage from Bacillus thurigiensis.</title>
        <authorList>
            <person name="Dreze P.-A."/>
            <person name="Smeesters P."/>
            <person name="Van Melderen L."/>
        </authorList>
    </citation>
    <scope>NUCLEOTIDE SEQUENCE [LARGE SCALE GENOMIC DNA]</scope>
</reference>
<protein>
    <recommendedName>
        <fullName evidence="3">Host factor-I protein</fullName>
    </recommendedName>
</protein>
<dbReference type="EMBL" id="EU874396">
    <property type="protein sequence ID" value="ACH42335.1"/>
    <property type="molecule type" value="Genomic_DNA"/>
</dbReference>
<dbReference type="InterPro" id="IPR010920">
    <property type="entry name" value="LSM_dom_sf"/>
</dbReference>
<dbReference type="SUPFAM" id="SSF50182">
    <property type="entry name" value="Sm-like ribonucleoproteins"/>
    <property type="match status" value="1"/>
</dbReference>
<dbReference type="Pfam" id="PF17209">
    <property type="entry name" value="Hfq"/>
    <property type="match status" value="1"/>
</dbReference>
<dbReference type="GeneID" id="6803899"/>